<sequence>MVARHLLIHVHGNNFDAVTAALRVARNSSTELGADVSIHIVAQGPLVRQLAKGSPIAPDLAETIHSGQIEVLACRNSMTSAELRPNDLQPGVTTTPSAVAFLAEQQFNGWAYVRL</sequence>
<dbReference type="EMBL" id="QYRT01000017">
    <property type="protein sequence ID" value="TIH36156.1"/>
    <property type="molecule type" value="Genomic_DNA"/>
</dbReference>
<reference evidence="1 2" key="1">
    <citation type="journal article" date="2019" name="Microorganisms">
        <title>Systematic Affiliation and Genome Analysis of Subtercola vilae DB165(T) with Particular Emphasis on Cold Adaptation of an Isolate from a High-Altitude Cold Volcano Lake.</title>
        <authorList>
            <person name="Villalobos A.S."/>
            <person name="Wiese J."/>
            <person name="Imhoff J.F."/>
            <person name="Dorador C."/>
            <person name="Keller A."/>
            <person name="Hentschel U."/>
        </authorList>
    </citation>
    <scope>NUCLEOTIDE SEQUENCE [LARGE SCALE GENOMIC DNA]</scope>
    <source>
        <strain evidence="1 2">DB165</strain>
    </source>
</reference>
<comment type="caution">
    <text evidence="1">The sequence shown here is derived from an EMBL/GenBank/DDBJ whole genome shotgun (WGS) entry which is preliminary data.</text>
</comment>
<keyword evidence="2" id="KW-1185">Reference proteome</keyword>
<dbReference type="RefSeq" id="WP_136642205.1">
    <property type="nucleotide sequence ID" value="NZ_QYRT01000017.1"/>
</dbReference>
<organism evidence="1 2">
    <name type="scientific">Subtercola vilae</name>
    <dbReference type="NCBI Taxonomy" id="2056433"/>
    <lineage>
        <taxon>Bacteria</taxon>
        <taxon>Bacillati</taxon>
        <taxon>Actinomycetota</taxon>
        <taxon>Actinomycetes</taxon>
        <taxon>Micrococcales</taxon>
        <taxon>Microbacteriaceae</taxon>
        <taxon>Subtercola</taxon>
    </lineage>
</organism>
<evidence type="ECO:0000313" key="1">
    <source>
        <dbReference type="EMBL" id="TIH36156.1"/>
    </source>
</evidence>
<dbReference type="OrthoDB" id="5113984at2"/>
<dbReference type="AlphaFoldDB" id="A0A4T2C1H9"/>
<dbReference type="PANTHER" id="PTHR37691:SF1">
    <property type="entry name" value="BLR3518 PROTEIN"/>
    <property type="match status" value="1"/>
</dbReference>
<dbReference type="Gene3D" id="3.40.1260.10">
    <property type="entry name" value="DsrEFH-like"/>
    <property type="match status" value="1"/>
</dbReference>
<accession>A0A4T2C1H9</accession>
<name>A0A4T2C1H9_9MICO</name>
<dbReference type="Proteomes" id="UP000306192">
    <property type="component" value="Unassembled WGS sequence"/>
</dbReference>
<evidence type="ECO:0000313" key="2">
    <source>
        <dbReference type="Proteomes" id="UP000306192"/>
    </source>
</evidence>
<dbReference type="InterPro" id="IPR027396">
    <property type="entry name" value="DsrEFH-like"/>
</dbReference>
<dbReference type="PANTHER" id="PTHR37691">
    <property type="entry name" value="BLR3518 PROTEIN"/>
    <property type="match status" value="1"/>
</dbReference>
<gene>
    <name evidence="1" type="ORF">D4765_10260</name>
</gene>
<dbReference type="SUPFAM" id="SSF75169">
    <property type="entry name" value="DsrEFH-like"/>
    <property type="match status" value="1"/>
</dbReference>
<proteinExistence type="predicted"/>
<protein>
    <submittedName>
        <fullName evidence="1">Uncharacterized protein</fullName>
    </submittedName>
</protein>